<organism evidence="1 2">
    <name type="scientific">Mesorhabditis belari</name>
    <dbReference type="NCBI Taxonomy" id="2138241"/>
    <lineage>
        <taxon>Eukaryota</taxon>
        <taxon>Metazoa</taxon>
        <taxon>Ecdysozoa</taxon>
        <taxon>Nematoda</taxon>
        <taxon>Chromadorea</taxon>
        <taxon>Rhabditida</taxon>
        <taxon>Rhabditina</taxon>
        <taxon>Rhabditomorpha</taxon>
        <taxon>Rhabditoidea</taxon>
        <taxon>Rhabditidae</taxon>
        <taxon>Mesorhabditinae</taxon>
        <taxon>Mesorhabditis</taxon>
    </lineage>
</organism>
<dbReference type="Proteomes" id="UP000887575">
    <property type="component" value="Unassembled WGS sequence"/>
</dbReference>
<dbReference type="AlphaFoldDB" id="A0AAF3F7U5"/>
<sequence>MNKPSRTHPEDYSLNPAFIFQQNPDFEDFEFSLILDSIRKYMIEVNCWKSCRQWLLDELNGDEKAANERFADPCECKKPLDHYGDNCDSATWFLRMITGAFYNEDGPNNPRGLSLLEPGDTRYIAMLQAKNISFSNFFIEMRRYMVAAGGWKECQDAIAHLNETEKKELSKKDCSCRLLAPGKESRFRYNLYLLGATMCYRV</sequence>
<reference evidence="2" key="1">
    <citation type="submission" date="2024-02" db="UniProtKB">
        <authorList>
            <consortium name="WormBaseParasite"/>
        </authorList>
    </citation>
    <scope>IDENTIFICATION</scope>
</reference>
<dbReference type="WBParaSite" id="MBELARI_LOCUS2959">
    <property type="protein sequence ID" value="MBELARI_LOCUS2959"/>
    <property type="gene ID" value="MBELARI_LOCUS2959"/>
</dbReference>
<name>A0AAF3F7U5_9BILA</name>
<protein>
    <submittedName>
        <fullName evidence="2">Uncharacterized protein</fullName>
    </submittedName>
</protein>
<evidence type="ECO:0000313" key="2">
    <source>
        <dbReference type="WBParaSite" id="MBELARI_LOCUS2959"/>
    </source>
</evidence>
<proteinExistence type="predicted"/>
<accession>A0AAF3F7U5</accession>
<evidence type="ECO:0000313" key="1">
    <source>
        <dbReference type="Proteomes" id="UP000887575"/>
    </source>
</evidence>
<keyword evidence="1" id="KW-1185">Reference proteome</keyword>